<evidence type="ECO:0000259" key="2">
    <source>
        <dbReference type="Pfam" id="PF18075"/>
    </source>
</evidence>
<accession>A0A7C5I4U9</accession>
<dbReference type="PANTHER" id="PTHR47755">
    <property type="entry name" value="CELL DIVISION PROTEIN FTSX"/>
    <property type="match status" value="1"/>
</dbReference>
<reference evidence="3" key="1">
    <citation type="journal article" date="2020" name="mSystems">
        <title>Genome- and Community-Level Interaction Insights into Carbon Utilization and Element Cycling Functions of Hydrothermarchaeota in Hydrothermal Sediment.</title>
        <authorList>
            <person name="Zhou Z."/>
            <person name="Liu Y."/>
            <person name="Xu W."/>
            <person name="Pan J."/>
            <person name="Luo Z.H."/>
            <person name="Li M."/>
        </authorList>
    </citation>
    <scope>NUCLEOTIDE SEQUENCE [LARGE SCALE GENOMIC DNA]</scope>
    <source>
        <strain evidence="3">HyVt-94</strain>
    </source>
</reference>
<dbReference type="Gene3D" id="3.30.70.3040">
    <property type="match status" value="1"/>
</dbReference>
<dbReference type="GO" id="GO:0051301">
    <property type="term" value="P:cell division"/>
    <property type="evidence" value="ECO:0007669"/>
    <property type="project" value="InterPro"/>
</dbReference>
<dbReference type="GO" id="GO:0016020">
    <property type="term" value="C:membrane"/>
    <property type="evidence" value="ECO:0007669"/>
    <property type="project" value="InterPro"/>
</dbReference>
<gene>
    <name evidence="3" type="ORF">ENL41_03060</name>
</gene>
<dbReference type="Proteomes" id="UP000886014">
    <property type="component" value="Unassembled WGS sequence"/>
</dbReference>
<dbReference type="PANTHER" id="PTHR47755:SF1">
    <property type="entry name" value="CELL DIVISION PROTEIN FTSX"/>
    <property type="match status" value="1"/>
</dbReference>
<dbReference type="EMBL" id="DRTV01000215">
    <property type="protein sequence ID" value="HHF58385.1"/>
    <property type="molecule type" value="Genomic_DNA"/>
</dbReference>
<dbReference type="InterPro" id="IPR040690">
    <property type="entry name" value="FtsX_ECD"/>
</dbReference>
<keyword evidence="1" id="KW-0812">Transmembrane</keyword>
<sequence>MSTKFYLNELAYLWKRSRVEINFLFLLFFLSGLFFTLYLSGYTYLANLRSKVYETAFCKVFLQEGVPDDYIVFLKDFFEKDPDVKDVRFVDKESALKEFKSRFPRYEELLKLFKENPLPINFELKFKNELLKRRSLEEKLEFFSQFPYVETVQSNYDFVLRLDRIINTLFFVAVFLFVFFTVIFIPILSSITRTILQKEFHLFELIELLGYDTKKAIWTIGIAAFVPAFIASLILAGITLIIDSVAPFSGKLLYAIPLFILFIQLLVLVDSTKP</sequence>
<feature type="transmembrane region" description="Helical" evidence="1">
    <location>
        <begin position="23"/>
        <end position="45"/>
    </location>
</feature>
<name>A0A7C5I4U9_UNCW3</name>
<keyword evidence="1" id="KW-0472">Membrane</keyword>
<feature type="transmembrane region" description="Helical" evidence="1">
    <location>
        <begin position="169"/>
        <end position="196"/>
    </location>
</feature>
<feature type="domain" description="FtsX extracellular" evidence="2">
    <location>
        <begin position="59"/>
        <end position="152"/>
    </location>
</feature>
<feature type="transmembrane region" description="Helical" evidence="1">
    <location>
        <begin position="252"/>
        <end position="269"/>
    </location>
</feature>
<evidence type="ECO:0000313" key="3">
    <source>
        <dbReference type="EMBL" id="HHF58385.1"/>
    </source>
</evidence>
<keyword evidence="1" id="KW-1133">Transmembrane helix</keyword>
<evidence type="ECO:0000256" key="1">
    <source>
        <dbReference type="SAM" id="Phobius"/>
    </source>
</evidence>
<dbReference type="Pfam" id="PF18075">
    <property type="entry name" value="FtsX_ECD"/>
    <property type="match status" value="1"/>
</dbReference>
<protein>
    <recommendedName>
        <fullName evidence="2">FtsX extracellular domain-containing protein</fullName>
    </recommendedName>
</protein>
<proteinExistence type="predicted"/>
<dbReference type="AlphaFoldDB" id="A0A7C5I4U9"/>
<organism evidence="3">
    <name type="scientific">candidate division WOR-3 bacterium</name>
    <dbReference type="NCBI Taxonomy" id="2052148"/>
    <lineage>
        <taxon>Bacteria</taxon>
        <taxon>Bacteria division WOR-3</taxon>
    </lineage>
</organism>
<feature type="transmembrane region" description="Helical" evidence="1">
    <location>
        <begin position="216"/>
        <end position="240"/>
    </location>
</feature>
<dbReference type="InterPro" id="IPR004513">
    <property type="entry name" value="FtsX"/>
</dbReference>
<comment type="caution">
    <text evidence="3">The sequence shown here is derived from an EMBL/GenBank/DDBJ whole genome shotgun (WGS) entry which is preliminary data.</text>
</comment>